<organism evidence="2 3">
    <name type="scientific">Iphiclides podalirius</name>
    <name type="common">scarce swallowtail</name>
    <dbReference type="NCBI Taxonomy" id="110791"/>
    <lineage>
        <taxon>Eukaryota</taxon>
        <taxon>Metazoa</taxon>
        <taxon>Ecdysozoa</taxon>
        <taxon>Arthropoda</taxon>
        <taxon>Hexapoda</taxon>
        <taxon>Insecta</taxon>
        <taxon>Pterygota</taxon>
        <taxon>Neoptera</taxon>
        <taxon>Endopterygota</taxon>
        <taxon>Lepidoptera</taxon>
        <taxon>Glossata</taxon>
        <taxon>Ditrysia</taxon>
        <taxon>Papilionoidea</taxon>
        <taxon>Papilionidae</taxon>
        <taxon>Papilioninae</taxon>
        <taxon>Iphiclides</taxon>
    </lineage>
</organism>
<evidence type="ECO:0000313" key="3">
    <source>
        <dbReference type="Proteomes" id="UP000837857"/>
    </source>
</evidence>
<evidence type="ECO:0008006" key="4">
    <source>
        <dbReference type="Google" id="ProtNLM"/>
    </source>
</evidence>
<feature type="signal peptide" evidence="1">
    <location>
        <begin position="1"/>
        <end position="36"/>
    </location>
</feature>
<keyword evidence="1" id="KW-0732">Signal</keyword>
<accession>A0ABN8J674</accession>
<protein>
    <recommendedName>
        <fullName evidence="4">Secreted protein</fullName>
    </recommendedName>
</protein>
<dbReference type="EMBL" id="OW152820">
    <property type="protein sequence ID" value="CAH2074910.1"/>
    <property type="molecule type" value="Genomic_DNA"/>
</dbReference>
<reference evidence="2" key="1">
    <citation type="submission" date="2022-03" db="EMBL/GenBank/DDBJ databases">
        <authorList>
            <person name="Martin H S."/>
        </authorList>
    </citation>
    <scope>NUCLEOTIDE SEQUENCE</scope>
</reference>
<name>A0ABN8J674_9NEOP</name>
<dbReference type="Proteomes" id="UP000837857">
    <property type="component" value="Chromosome 8"/>
</dbReference>
<evidence type="ECO:0000313" key="2">
    <source>
        <dbReference type="EMBL" id="CAH2074910.1"/>
    </source>
</evidence>
<feature type="chain" id="PRO_5045863067" description="Secreted protein" evidence="1">
    <location>
        <begin position="37"/>
        <end position="72"/>
    </location>
</feature>
<evidence type="ECO:0000256" key="1">
    <source>
        <dbReference type="SAM" id="SignalP"/>
    </source>
</evidence>
<proteinExistence type="predicted"/>
<keyword evidence="3" id="KW-1185">Reference proteome</keyword>
<gene>
    <name evidence="2" type="ORF">IPOD504_LOCUS16327</name>
</gene>
<sequence>MSTKPQCGLSPSSGAMPPCIFISFIVSASIVSPGAAQRPQTSGCPEATITLFVGAATGGVSVQRCCRTKEPS</sequence>
<feature type="non-terminal residue" evidence="2">
    <location>
        <position position="1"/>
    </location>
</feature>